<comment type="subcellular location">
    <subcellularLocation>
        <location evidence="1">Cell membrane</location>
        <topology evidence="1">Multi-pass membrane protein</topology>
    </subcellularLocation>
</comment>
<feature type="transmembrane region" description="Helical" evidence="6">
    <location>
        <begin position="377"/>
        <end position="395"/>
    </location>
</feature>
<feature type="transmembrane region" description="Helical" evidence="6">
    <location>
        <begin position="176"/>
        <end position="194"/>
    </location>
</feature>
<feature type="transmembrane region" description="Helical" evidence="6">
    <location>
        <begin position="146"/>
        <end position="170"/>
    </location>
</feature>
<feature type="transmembrane region" description="Helical" evidence="6">
    <location>
        <begin position="352"/>
        <end position="371"/>
    </location>
</feature>
<feature type="transmembrane region" description="Helical" evidence="6">
    <location>
        <begin position="85"/>
        <end position="107"/>
    </location>
</feature>
<sequence length="411" mass="41724">MTRQTPRAARLGVVGAIGAVAGGSMVANVCMYLVHLLASSRFLTPDEYGEFAVLLSAMLVLGVPALALQAVVAREVVRGRSEHRLRVVSAQTTAGVVVITAIAVPVVTLLARTSWLTTLAALAAAPLLTVISAGQGILQGRGEFRALAWLLAVVGVLRAAPVIAVLAAGAGPMGGLAAGTAGTAVAGVAVWAGVRWAGRSATSHMTLADAVDAVGVLRASQVQLVLIVASSVDLLLSRTVLGADDAGVYALGAIATKVAFWLPQAIGVVFYPRLADPASSRASLRQAVGVVAVIGLALTVAAGLAGPLVPLIFGDDYRALVPILWLFAYTGAVLSVLQVVLLSAIARDRTRVALVTWLAVGIEVAVIVWLVGSIVALAGTAAVAVTVAVLATAGLSRGDRRNRHAADPRTG</sequence>
<dbReference type="HOGENOM" id="CLU_054185_0_0_11"/>
<name>D0L6N9_GORB4</name>
<evidence type="ECO:0000256" key="2">
    <source>
        <dbReference type="ARBA" id="ARBA00022475"/>
    </source>
</evidence>
<feature type="transmembrane region" description="Helical" evidence="6">
    <location>
        <begin position="319"/>
        <end position="345"/>
    </location>
</feature>
<feature type="transmembrane region" description="Helical" evidence="6">
    <location>
        <begin position="113"/>
        <end position="134"/>
    </location>
</feature>
<accession>D0L6N9</accession>
<organism evidence="7 8">
    <name type="scientific">Gordonia bronchialis (strain ATCC 25592 / DSM 43247 / BCRC 13721 / JCM 3198 / KCTC 3076 / NBRC 16047 / NCTC 10667)</name>
    <name type="common">Rhodococcus bronchialis</name>
    <dbReference type="NCBI Taxonomy" id="526226"/>
    <lineage>
        <taxon>Bacteria</taxon>
        <taxon>Bacillati</taxon>
        <taxon>Actinomycetota</taxon>
        <taxon>Actinomycetes</taxon>
        <taxon>Mycobacteriales</taxon>
        <taxon>Gordoniaceae</taxon>
        <taxon>Gordonia</taxon>
    </lineage>
</organism>
<evidence type="ECO:0000313" key="7">
    <source>
        <dbReference type="EMBL" id="ACY23599.1"/>
    </source>
</evidence>
<keyword evidence="8" id="KW-1185">Reference proteome</keyword>
<feature type="transmembrane region" description="Helical" evidence="6">
    <location>
        <begin position="215"/>
        <end position="236"/>
    </location>
</feature>
<feature type="transmembrane region" description="Helical" evidence="6">
    <location>
        <begin position="287"/>
        <end position="313"/>
    </location>
</feature>
<protein>
    <submittedName>
        <fullName evidence="7">Polysaccharide biosynthesis protein</fullName>
    </submittedName>
</protein>
<evidence type="ECO:0000256" key="6">
    <source>
        <dbReference type="SAM" id="Phobius"/>
    </source>
</evidence>
<keyword evidence="5 6" id="KW-0472">Membrane</keyword>
<evidence type="ECO:0000256" key="4">
    <source>
        <dbReference type="ARBA" id="ARBA00022989"/>
    </source>
</evidence>
<evidence type="ECO:0000256" key="1">
    <source>
        <dbReference type="ARBA" id="ARBA00004651"/>
    </source>
</evidence>
<dbReference type="AlphaFoldDB" id="D0L6N9"/>
<dbReference type="PANTHER" id="PTHR30250">
    <property type="entry name" value="PST FAMILY PREDICTED COLANIC ACID TRANSPORTER"/>
    <property type="match status" value="1"/>
</dbReference>
<evidence type="ECO:0000313" key="8">
    <source>
        <dbReference type="Proteomes" id="UP000001219"/>
    </source>
</evidence>
<dbReference type="InterPro" id="IPR050833">
    <property type="entry name" value="Poly_Biosynth_Transport"/>
</dbReference>
<dbReference type="eggNOG" id="COG2244">
    <property type="taxonomic scope" value="Bacteria"/>
</dbReference>
<dbReference type="KEGG" id="gbr:Gbro_4466"/>
<feature type="transmembrane region" description="Helical" evidence="6">
    <location>
        <begin position="54"/>
        <end position="73"/>
    </location>
</feature>
<evidence type="ECO:0000256" key="5">
    <source>
        <dbReference type="ARBA" id="ARBA00023136"/>
    </source>
</evidence>
<dbReference type="RefSeq" id="WP_012836084.1">
    <property type="nucleotide sequence ID" value="NC_013441.1"/>
</dbReference>
<keyword evidence="4 6" id="KW-1133">Transmembrane helix</keyword>
<gene>
    <name evidence="7" type="ordered locus">Gbro_4466</name>
</gene>
<reference evidence="7 8" key="2">
    <citation type="journal article" date="2010" name="Stand. Genomic Sci.">
        <title>Complete genome sequence of Gordonia bronchialis type strain (3410).</title>
        <authorList>
            <person name="Ivanova N."/>
            <person name="Sikorski J."/>
            <person name="Jando M."/>
            <person name="Lapidus A."/>
            <person name="Nolan M."/>
            <person name="Lucas S."/>
            <person name="Del Rio T.G."/>
            <person name="Tice H."/>
            <person name="Copeland A."/>
            <person name="Cheng J.F."/>
            <person name="Chen F."/>
            <person name="Bruce D."/>
            <person name="Goodwin L."/>
            <person name="Pitluck S."/>
            <person name="Mavromatis K."/>
            <person name="Ovchinnikova G."/>
            <person name="Pati A."/>
            <person name="Chen A."/>
            <person name="Palaniappan K."/>
            <person name="Land M."/>
            <person name="Hauser L."/>
            <person name="Chang Y.J."/>
            <person name="Jeffries C.D."/>
            <person name="Chain P."/>
            <person name="Saunders E."/>
            <person name="Han C."/>
            <person name="Detter J.C."/>
            <person name="Brettin T."/>
            <person name="Rohde M."/>
            <person name="Goker M."/>
            <person name="Bristow J."/>
            <person name="Eisen J.A."/>
            <person name="Markowitz V."/>
            <person name="Hugenholtz P."/>
            <person name="Klenk H.P."/>
            <person name="Kyrpides N.C."/>
        </authorList>
    </citation>
    <scope>NUCLEOTIDE SEQUENCE [LARGE SCALE GENOMIC DNA]</scope>
    <source>
        <strain evidence="8">ATCC 25592 / DSM 43247 / BCRC 13721 / JCM 3198 / KCTC 3076 / NBRC 16047 / NCTC 10667</strain>
    </source>
</reference>
<reference evidence="8" key="1">
    <citation type="submission" date="2009-10" db="EMBL/GenBank/DDBJ databases">
        <title>The complete chromosome of Gordonia bronchialis DSM 43247.</title>
        <authorList>
            <consortium name="US DOE Joint Genome Institute (JGI-PGF)"/>
            <person name="Lucas S."/>
            <person name="Copeland A."/>
            <person name="Lapidus A."/>
            <person name="Glavina del Rio T."/>
            <person name="Dalin E."/>
            <person name="Tice H."/>
            <person name="Bruce D."/>
            <person name="Goodwin L."/>
            <person name="Pitluck S."/>
            <person name="Kyrpides N."/>
            <person name="Mavromatis K."/>
            <person name="Ivanova N."/>
            <person name="Ovchinnikova G."/>
            <person name="Saunders E."/>
            <person name="Brettin T."/>
            <person name="Detter J.C."/>
            <person name="Han C."/>
            <person name="Larimer F."/>
            <person name="Land M."/>
            <person name="Hauser L."/>
            <person name="Markowitz V."/>
            <person name="Cheng J.-F."/>
            <person name="Hugenholtz P."/>
            <person name="Woyke T."/>
            <person name="Wu D."/>
            <person name="Jando M."/>
            <person name="Schneider S."/>
            <person name="Goeker M."/>
            <person name="Klenk H.-P."/>
            <person name="Eisen J.A."/>
        </authorList>
    </citation>
    <scope>NUCLEOTIDE SEQUENCE [LARGE SCALE GENOMIC DNA]</scope>
    <source>
        <strain evidence="8">ATCC 25592 / DSM 43247 / BCRC 13721 / JCM 3198 / KCTC 3076 / NBRC 16047 / NCTC 10667</strain>
    </source>
</reference>
<dbReference type="GO" id="GO:0005886">
    <property type="term" value="C:plasma membrane"/>
    <property type="evidence" value="ECO:0007669"/>
    <property type="project" value="UniProtKB-SubCell"/>
</dbReference>
<dbReference type="STRING" id="526226.Gbro_4466"/>
<keyword evidence="3 6" id="KW-0812">Transmembrane</keyword>
<evidence type="ECO:0000256" key="3">
    <source>
        <dbReference type="ARBA" id="ARBA00022692"/>
    </source>
</evidence>
<proteinExistence type="predicted"/>
<dbReference type="EMBL" id="CP001802">
    <property type="protein sequence ID" value="ACY23599.1"/>
    <property type="molecule type" value="Genomic_DNA"/>
</dbReference>
<dbReference type="PANTHER" id="PTHR30250:SF11">
    <property type="entry name" value="O-ANTIGEN TRANSPORTER-RELATED"/>
    <property type="match status" value="1"/>
</dbReference>
<keyword evidence="2" id="KW-1003">Cell membrane</keyword>
<feature type="transmembrane region" description="Helical" evidence="6">
    <location>
        <begin position="12"/>
        <end position="34"/>
    </location>
</feature>
<dbReference type="Proteomes" id="UP000001219">
    <property type="component" value="Chromosome"/>
</dbReference>
<feature type="transmembrane region" description="Helical" evidence="6">
    <location>
        <begin position="248"/>
        <end position="275"/>
    </location>
</feature>